<dbReference type="AlphaFoldDB" id="A0A7Y9WPD9"/>
<organism evidence="1 2">
    <name type="scientific">Paraburkholderia bryophila</name>
    <dbReference type="NCBI Taxonomy" id="420952"/>
    <lineage>
        <taxon>Bacteria</taxon>
        <taxon>Pseudomonadati</taxon>
        <taxon>Pseudomonadota</taxon>
        <taxon>Betaproteobacteria</taxon>
        <taxon>Burkholderiales</taxon>
        <taxon>Burkholderiaceae</taxon>
        <taxon>Paraburkholderia</taxon>
    </lineage>
</organism>
<dbReference type="EMBL" id="JACCAS010000001">
    <property type="protein sequence ID" value="NYH24685.1"/>
    <property type="molecule type" value="Genomic_DNA"/>
</dbReference>
<gene>
    <name evidence="1" type="ORF">GGD40_004164</name>
</gene>
<accession>A0A7Y9WPD9</accession>
<reference evidence="1 2" key="1">
    <citation type="submission" date="2020-07" db="EMBL/GenBank/DDBJ databases">
        <title>Exploring microbial biodiversity for novel pathways involved in the catabolism of aromatic compounds derived from lignin.</title>
        <authorList>
            <person name="Elkins J."/>
        </authorList>
    </citation>
    <scope>NUCLEOTIDE SEQUENCE [LARGE SCALE GENOMIC DNA]</scope>
    <source>
        <strain evidence="1 2">H2C3C</strain>
    </source>
</reference>
<evidence type="ECO:0000313" key="2">
    <source>
        <dbReference type="Proteomes" id="UP000540929"/>
    </source>
</evidence>
<comment type="caution">
    <text evidence="1">The sequence shown here is derived from an EMBL/GenBank/DDBJ whole genome shotgun (WGS) entry which is preliminary data.</text>
</comment>
<protein>
    <submittedName>
        <fullName evidence="1">Uncharacterized protein</fullName>
    </submittedName>
</protein>
<dbReference type="Proteomes" id="UP000540929">
    <property type="component" value="Unassembled WGS sequence"/>
</dbReference>
<evidence type="ECO:0000313" key="1">
    <source>
        <dbReference type="EMBL" id="NYH24685.1"/>
    </source>
</evidence>
<sequence length="122" mass="13455">MKAHFDWTGQRWGSLVATQYASKAQRKRTGARWLFRCDCGRAANLHIRAVRRGEHTTCGHCVSANFTEHDAAQAIADHVASGNAKIIVPPPVRSKPFAWCFPRVIGPDGQPVSPVWRAHAAT</sequence>
<dbReference type="RefSeq" id="WP_179744754.1">
    <property type="nucleotide sequence ID" value="NZ_JACCAS010000001.1"/>
</dbReference>
<name>A0A7Y9WPD9_9BURK</name>
<keyword evidence="2" id="KW-1185">Reference proteome</keyword>
<proteinExistence type="predicted"/>